<dbReference type="AlphaFoldDB" id="A0A8S4BK71"/>
<dbReference type="InterPro" id="IPR001315">
    <property type="entry name" value="CARD"/>
</dbReference>
<protein>
    <submittedName>
        <fullName evidence="2">(Atlantic silverside) hypothetical protein</fullName>
    </submittedName>
</protein>
<sequence length="206" mass="23398">RDIPGLQAKDRLSAVRVLFINGVSDSVLNQLLDKLLQHGAMINEEMQTAKTKPRAEKAPDVIDTVWWLDEEILQRQKLSQTGIFIEGYPRTPSKGQTFINGVSDSVLNQLLYKLLQHGAMINEVMQTAKTKPRAEKARDVIETVMRKGHESSKTLIEALREPKGFFCLNGCEKLWEEGQAALEVLGRPQLREQLTEQILHRMLILE</sequence>
<gene>
    <name evidence="2" type="ORF">MMEN_LOCUS18091</name>
</gene>
<feature type="non-terminal residue" evidence="2">
    <location>
        <position position="206"/>
    </location>
</feature>
<dbReference type="Proteomes" id="UP000677803">
    <property type="component" value="Unassembled WGS sequence"/>
</dbReference>
<organism evidence="2 3">
    <name type="scientific">Menidia menidia</name>
    <name type="common">Atlantic silverside</name>
    <dbReference type="NCBI Taxonomy" id="238744"/>
    <lineage>
        <taxon>Eukaryota</taxon>
        <taxon>Metazoa</taxon>
        <taxon>Chordata</taxon>
        <taxon>Craniata</taxon>
        <taxon>Vertebrata</taxon>
        <taxon>Euteleostomi</taxon>
        <taxon>Actinopterygii</taxon>
        <taxon>Neopterygii</taxon>
        <taxon>Teleostei</taxon>
        <taxon>Neoteleostei</taxon>
        <taxon>Acanthomorphata</taxon>
        <taxon>Ovalentaria</taxon>
        <taxon>Atherinomorphae</taxon>
        <taxon>Atheriniformes</taxon>
        <taxon>Atherinopsidae</taxon>
        <taxon>Menidiinae</taxon>
        <taxon>Menidia</taxon>
    </lineage>
</organism>
<dbReference type="InterPro" id="IPR011029">
    <property type="entry name" value="DEATH-like_dom_sf"/>
</dbReference>
<dbReference type="EMBL" id="CAJRST010037666">
    <property type="protein sequence ID" value="CAG5998808.1"/>
    <property type="molecule type" value="Genomic_DNA"/>
</dbReference>
<accession>A0A8S4BK71</accession>
<evidence type="ECO:0000313" key="2">
    <source>
        <dbReference type="EMBL" id="CAG5998808.1"/>
    </source>
</evidence>
<proteinExistence type="predicted"/>
<dbReference type="GO" id="GO:0042981">
    <property type="term" value="P:regulation of apoptotic process"/>
    <property type="evidence" value="ECO:0007669"/>
    <property type="project" value="InterPro"/>
</dbReference>
<comment type="caution">
    <text evidence="2">The sequence shown here is derived from an EMBL/GenBank/DDBJ whole genome shotgun (WGS) entry which is preliminary data.</text>
</comment>
<name>A0A8S4BK71_9TELE</name>
<dbReference type="Gene3D" id="1.10.533.10">
    <property type="entry name" value="Death Domain, Fas"/>
    <property type="match status" value="2"/>
</dbReference>
<dbReference type="SUPFAM" id="SSF47986">
    <property type="entry name" value="DEATH domain"/>
    <property type="match status" value="2"/>
</dbReference>
<feature type="domain" description="CARD" evidence="1">
    <location>
        <begin position="98"/>
        <end position="161"/>
    </location>
</feature>
<dbReference type="OrthoDB" id="8891580at2759"/>
<reference evidence="2" key="1">
    <citation type="submission" date="2021-05" db="EMBL/GenBank/DDBJ databases">
        <authorList>
            <person name="Tigano A."/>
        </authorList>
    </citation>
    <scope>NUCLEOTIDE SEQUENCE</scope>
</reference>
<evidence type="ECO:0000313" key="3">
    <source>
        <dbReference type="Proteomes" id="UP000677803"/>
    </source>
</evidence>
<dbReference type="PROSITE" id="PS50209">
    <property type="entry name" value="CARD"/>
    <property type="match status" value="1"/>
</dbReference>
<keyword evidence="3" id="KW-1185">Reference proteome</keyword>
<evidence type="ECO:0000259" key="1">
    <source>
        <dbReference type="PROSITE" id="PS50209"/>
    </source>
</evidence>